<dbReference type="PANTHER" id="PTHR42862">
    <property type="entry name" value="DELTA-1-PYRROLINE-5-CARBOXYLATE DEHYDROGENASE 1, ISOFORM A-RELATED"/>
    <property type="match status" value="1"/>
</dbReference>
<protein>
    <recommendedName>
        <fullName evidence="3">Aldehyde dehydrogenase domain-containing protein</fullName>
    </recommendedName>
</protein>
<dbReference type="InterPro" id="IPR015590">
    <property type="entry name" value="Aldehyde_DH_dom"/>
</dbReference>
<dbReference type="GO" id="GO:0003842">
    <property type="term" value="F:L-glutamate gamma-semialdehyde dehydrogenase activity"/>
    <property type="evidence" value="ECO:0007669"/>
    <property type="project" value="TreeGrafter"/>
</dbReference>
<reference evidence="4" key="1">
    <citation type="submission" date="2019-02" db="EMBL/GenBank/DDBJ databases">
        <authorList>
            <consortium name="Genoscope - CEA"/>
            <person name="William W."/>
        </authorList>
    </citation>
    <scope>NUCLEOTIDE SEQUENCE [LARGE SCALE GENOMIC DNA]</scope>
    <source>
        <strain evidence="4">YSy11</strain>
    </source>
</reference>
<dbReference type="EMBL" id="LR215729">
    <property type="protein sequence ID" value="VEV95091.1"/>
    <property type="molecule type" value="Genomic_DNA"/>
</dbReference>
<accession>A0A653DXP2</accession>
<organism evidence="4">
    <name type="scientific">Pseudomonas marincola</name>
    <dbReference type="NCBI Taxonomy" id="437900"/>
    <lineage>
        <taxon>Bacteria</taxon>
        <taxon>Pseudomonadati</taxon>
        <taxon>Pseudomonadota</taxon>
        <taxon>Gammaproteobacteria</taxon>
        <taxon>Pseudomonadales</taxon>
        <taxon>Pseudomonadaceae</taxon>
        <taxon>Pseudomonas</taxon>
    </lineage>
</organism>
<dbReference type="GO" id="GO:0009898">
    <property type="term" value="C:cytoplasmic side of plasma membrane"/>
    <property type="evidence" value="ECO:0007669"/>
    <property type="project" value="TreeGrafter"/>
</dbReference>
<evidence type="ECO:0000259" key="3">
    <source>
        <dbReference type="Pfam" id="PF00171"/>
    </source>
</evidence>
<name>A0A653DXP2_9PSED</name>
<evidence type="ECO:0000256" key="1">
    <source>
        <dbReference type="ARBA" id="ARBA00023002"/>
    </source>
</evidence>
<dbReference type="SUPFAM" id="SSF53720">
    <property type="entry name" value="ALDH-like"/>
    <property type="match status" value="1"/>
</dbReference>
<dbReference type="Gene3D" id="3.40.605.10">
    <property type="entry name" value="Aldehyde Dehydrogenase, Chain A, domain 1"/>
    <property type="match status" value="1"/>
</dbReference>
<gene>
    <name evidence="4" type="ORF">PMYSY11_0044</name>
</gene>
<dbReference type="Gene3D" id="3.40.309.10">
    <property type="entry name" value="Aldehyde Dehydrogenase, Chain A, domain 2"/>
    <property type="match status" value="1"/>
</dbReference>
<dbReference type="InterPro" id="IPR016162">
    <property type="entry name" value="Ald_DH_N"/>
</dbReference>
<dbReference type="GO" id="GO:0010133">
    <property type="term" value="P:L-proline catabolic process to L-glutamate"/>
    <property type="evidence" value="ECO:0007669"/>
    <property type="project" value="TreeGrafter"/>
</dbReference>
<proteinExistence type="predicted"/>
<evidence type="ECO:0000256" key="2">
    <source>
        <dbReference type="ARBA" id="ARBA00023027"/>
    </source>
</evidence>
<dbReference type="Pfam" id="PF00171">
    <property type="entry name" value="Aldedh"/>
    <property type="match status" value="1"/>
</dbReference>
<dbReference type="AlphaFoldDB" id="A0A653DXP2"/>
<dbReference type="PANTHER" id="PTHR42862:SF1">
    <property type="entry name" value="DELTA-1-PYRROLINE-5-CARBOXYLATE DEHYDROGENASE 2, ISOFORM A-RELATED"/>
    <property type="match status" value="1"/>
</dbReference>
<evidence type="ECO:0000313" key="4">
    <source>
        <dbReference type="EMBL" id="VEV95091.1"/>
    </source>
</evidence>
<keyword evidence="1" id="KW-0560">Oxidoreductase</keyword>
<sequence>MRYQRNELPALLDQINASGYGLTLGVHTRIDETISQVVSTAKVGNMYVNRNIVGAVVGVQPFGGEGLSGTGPKAGGPLYLYRLLSQRPQDAVVQQLRSDAPDATPAQLPATQSKAFAALCEWAAKGVLSWQSRPRNLQHWRKAVSANYCLARLASVTRIA</sequence>
<dbReference type="InterPro" id="IPR016161">
    <property type="entry name" value="Ald_DH/histidinol_DH"/>
</dbReference>
<dbReference type="InterPro" id="IPR050485">
    <property type="entry name" value="Proline_metab_enzyme"/>
</dbReference>
<feature type="domain" description="Aldehyde dehydrogenase" evidence="3">
    <location>
        <begin position="11"/>
        <end position="80"/>
    </location>
</feature>
<dbReference type="InterPro" id="IPR016163">
    <property type="entry name" value="Ald_DH_C"/>
</dbReference>
<keyword evidence="2" id="KW-0520">NAD</keyword>